<feature type="region of interest" description="Disordered" evidence="2">
    <location>
        <begin position="282"/>
        <end position="315"/>
    </location>
</feature>
<organism evidence="3 4">
    <name type="scientific">Wickerhamomyces mucosus</name>
    <dbReference type="NCBI Taxonomy" id="1378264"/>
    <lineage>
        <taxon>Eukaryota</taxon>
        <taxon>Fungi</taxon>
        <taxon>Dikarya</taxon>
        <taxon>Ascomycota</taxon>
        <taxon>Saccharomycotina</taxon>
        <taxon>Saccharomycetes</taxon>
        <taxon>Phaffomycetales</taxon>
        <taxon>Wickerhamomycetaceae</taxon>
        <taxon>Wickerhamomyces</taxon>
    </lineage>
</organism>
<feature type="coiled-coil region" evidence="1">
    <location>
        <begin position="234"/>
        <end position="266"/>
    </location>
</feature>
<evidence type="ECO:0000313" key="4">
    <source>
        <dbReference type="Proteomes" id="UP000769528"/>
    </source>
</evidence>
<evidence type="ECO:0000313" key="3">
    <source>
        <dbReference type="EMBL" id="KAH3677063.1"/>
    </source>
</evidence>
<dbReference type="OrthoDB" id="6275295at2759"/>
<comment type="caution">
    <text evidence="3">The sequence shown here is derived from an EMBL/GenBank/DDBJ whole genome shotgun (WGS) entry which is preliminary data.</text>
</comment>
<reference evidence="3" key="1">
    <citation type="journal article" date="2021" name="Open Biol.">
        <title>Shared evolutionary footprints suggest mitochondrial oxidative damage underlies multiple complex I losses in fungi.</title>
        <authorList>
            <person name="Schikora-Tamarit M.A."/>
            <person name="Marcet-Houben M."/>
            <person name="Nosek J."/>
            <person name="Gabaldon T."/>
        </authorList>
    </citation>
    <scope>NUCLEOTIDE SEQUENCE</scope>
    <source>
        <strain evidence="3">CBS6341</strain>
    </source>
</reference>
<name>A0A9P8PRM9_9ASCO</name>
<dbReference type="Proteomes" id="UP000769528">
    <property type="component" value="Unassembled WGS sequence"/>
</dbReference>
<keyword evidence="4" id="KW-1185">Reference proteome</keyword>
<dbReference type="EMBL" id="JAEUBF010000556">
    <property type="protein sequence ID" value="KAH3677063.1"/>
    <property type="molecule type" value="Genomic_DNA"/>
</dbReference>
<feature type="compositionally biased region" description="Low complexity" evidence="2">
    <location>
        <begin position="436"/>
        <end position="448"/>
    </location>
</feature>
<evidence type="ECO:0000256" key="1">
    <source>
        <dbReference type="SAM" id="Coils"/>
    </source>
</evidence>
<reference evidence="3" key="2">
    <citation type="submission" date="2021-01" db="EMBL/GenBank/DDBJ databases">
        <authorList>
            <person name="Schikora-Tamarit M.A."/>
        </authorList>
    </citation>
    <scope>NUCLEOTIDE SEQUENCE</scope>
    <source>
        <strain evidence="3">CBS6341</strain>
    </source>
</reference>
<protein>
    <submittedName>
        <fullName evidence="3">Uncharacterized protein</fullName>
    </submittedName>
</protein>
<gene>
    <name evidence="3" type="ORF">WICMUC_001969</name>
</gene>
<evidence type="ECO:0000256" key="2">
    <source>
        <dbReference type="SAM" id="MobiDB-lite"/>
    </source>
</evidence>
<keyword evidence="1" id="KW-0175">Coiled coil</keyword>
<feature type="region of interest" description="Disordered" evidence="2">
    <location>
        <begin position="422"/>
        <end position="454"/>
    </location>
</feature>
<dbReference type="AlphaFoldDB" id="A0A9P8PRM9"/>
<feature type="compositionally biased region" description="Acidic residues" evidence="2">
    <location>
        <begin position="285"/>
        <end position="308"/>
    </location>
</feature>
<sequence length="546" mass="63557">MSFTISQSLPTKKRVLNIPSLDRISLNGEEENYQFNNIGSIPIYASSQVQPQQQIKIGTEESQKEDDLIEDDSSEEYELVHYLESKSFAEYNKETYKELSIISIKGFKNLNNLQIEQLLNLLLKDYKWFSLADIDDAKILFVKILGDDVVNSLKKLQGLQGFKILDKEISIDFAPGTLELLKNYDDLPSITSKDINQLTDFINSKIKTPLKKQSSEMDYIIDEHELKGIPEDLLPQLKRDIKEFRLNVIEIEKKKKEKEKRDALKRHQAQLRLLYKQFSKGEVKQDDEDDEDYDDDDEEDDGLTDEQFEDKRKSEENEKILKEYEILMKRVENQEHKNKELVQKLNQISSYSSKLSENINLEDAKKGIFFNGSSVDRAAESKRDEEDRIKEDKELEDLEKLQKSEDFLATLNISSIPSKSYVESIQTNDDDHDNTDNNNNDNDDNNNNKGNTSSEINELKDKINDADIFVTDDELDSILSQLEVKFKGYIVKYLEIEDEELLEYIQIVIKEFKNKSKLIEELQETFDDDGITIGNEIWNDLKNLIK</sequence>
<proteinExistence type="predicted"/>
<accession>A0A9P8PRM9</accession>